<keyword evidence="1" id="KW-0560">Oxidoreductase</keyword>
<dbReference type="InterPro" id="IPR011251">
    <property type="entry name" value="Luciferase-like_dom"/>
</dbReference>
<dbReference type="AlphaFoldDB" id="A0A1G8TF34"/>
<evidence type="ECO:0000256" key="2">
    <source>
        <dbReference type="ARBA" id="ARBA00023033"/>
    </source>
</evidence>
<accession>A0A1G8TF34</accession>
<dbReference type="Gene3D" id="3.20.20.30">
    <property type="entry name" value="Luciferase-like domain"/>
    <property type="match status" value="1"/>
</dbReference>
<keyword evidence="5" id="KW-1185">Reference proteome</keyword>
<gene>
    <name evidence="4" type="ORF">SAMN04487993_102949</name>
</gene>
<reference evidence="4 5" key="1">
    <citation type="submission" date="2016-10" db="EMBL/GenBank/DDBJ databases">
        <authorList>
            <person name="de Groot N.N."/>
        </authorList>
    </citation>
    <scope>NUCLEOTIDE SEQUENCE [LARGE SCALE GENOMIC DNA]</scope>
    <source>
        <strain evidence="4 5">DSM 26424</strain>
    </source>
</reference>
<sequence length="356" mass="39584">MRFSIAVNPGRPSPSTDMRQVMAEALDLVKIADQGGFDVAWTAEHHTIELTVSPNPFQTLTHWAGHTRNIRLGTAIVSAPYWNPIRLAGEAALCDIYSGGRLEMGLGRGAYQYEFDRMAGGVPQQEGGSFLRELVPVVKGLWAGEFAHEGKHFSFPATTSVPQPLQKNVPLWIAARDESTFRFAAENGCNIMSTALRKPVSEVEDLHRKFLAATAGVPGAEGLKHATLRTSCVFADKAGSDQAVRSMIDFGRSFENLFKNVGEVRNGYPEPVDFDVVANRNEYQPEQLLENMMFGHPEQIIEKLERYRAIGIDHFIYGSSFFLPHRNAVRSLELFCDQVLPHFQKQDAVREAALAH</sequence>
<evidence type="ECO:0000256" key="1">
    <source>
        <dbReference type="ARBA" id="ARBA00023002"/>
    </source>
</evidence>
<dbReference type="GO" id="GO:0016705">
    <property type="term" value="F:oxidoreductase activity, acting on paired donors, with incorporation or reduction of molecular oxygen"/>
    <property type="evidence" value="ECO:0007669"/>
    <property type="project" value="InterPro"/>
</dbReference>
<name>A0A1G8TF34_9RHOB</name>
<dbReference type="PANTHER" id="PTHR30137">
    <property type="entry name" value="LUCIFERASE-LIKE MONOOXYGENASE"/>
    <property type="match status" value="1"/>
</dbReference>
<dbReference type="Proteomes" id="UP000199093">
    <property type="component" value="Unassembled WGS sequence"/>
</dbReference>
<evidence type="ECO:0000313" key="4">
    <source>
        <dbReference type="EMBL" id="SDJ40014.1"/>
    </source>
</evidence>
<dbReference type="Pfam" id="PF00296">
    <property type="entry name" value="Bac_luciferase"/>
    <property type="match status" value="1"/>
</dbReference>
<organism evidence="4 5">
    <name type="scientific">Salipiger marinus</name>
    <dbReference type="NCBI Taxonomy" id="555512"/>
    <lineage>
        <taxon>Bacteria</taxon>
        <taxon>Pseudomonadati</taxon>
        <taxon>Pseudomonadota</taxon>
        <taxon>Alphaproteobacteria</taxon>
        <taxon>Rhodobacterales</taxon>
        <taxon>Roseobacteraceae</taxon>
        <taxon>Salipiger</taxon>
    </lineage>
</organism>
<dbReference type="GO" id="GO:0004497">
    <property type="term" value="F:monooxygenase activity"/>
    <property type="evidence" value="ECO:0007669"/>
    <property type="project" value="UniProtKB-KW"/>
</dbReference>
<dbReference type="EMBL" id="FNEJ01000029">
    <property type="protein sequence ID" value="SDJ40014.1"/>
    <property type="molecule type" value="Genomic_DNA"/>
</dbReference>
<dbReference type="GO" id="GO:0005829">
    <property type="term" value="C:cytosol"/>
    <property type="evidence" value="ECO:0007669"/>
    <property type="project" value="TreeGrafter"/>
</dbReference>
<evidence type="ECO:0000259" key="3">
    <source>
        <dbReference type="Pfam" id="PF00296"/>
    </source>
</evidence>
<keyword evidence="2 4" id="KW-0503">Monooxygenase</keyword>
<dbReference type="STRING" id="555512.SAMN04487993_102949"/>
<proteinExistence type="predicted"/>
<dbReference type="OrthoDB" id="9804736at2"/>
<dbReference type="InterPro" id="IPR036661">
    <property type="entry name" value="Luciferase-like_sf"/>
</dbReference>
<dbReference type="InterPro" id="IPR050766">
    <property type="entry name" value="Bact_Lucif_Oxidored"/>
</dbReference>
<dbReference type="SUPFAM" id="SSF51679">
    <property type="entry name" value="Bacterial luciferase-like"/>
    <property type="match status" value="1"/>
</dbReference>
<dbReference type="PANTHER" id="PTHR30137:SF8">
    <property type="entry name" value="BLR5498 PROTEIN"/>
    <property type="match status" value="1"/>
</dbReference>
<evidence type="ECO:0000313" key="5">
    <source>
        <dbReference type="Proteomes" id="UP000199093"/>
    </source>
</evidence>
<feature type="domain" description="Luciferase-like" evidence="3">
    <location>
        <begin position="1"/>
        <end position="314"/>
    </location>
</feature>
<dbReference type="RefSeq" id="WP_089851558.1">
    <property type="nucleotide sequence ID" value="NZ_FNEJ01000029.1"/>
</dbReference>
<protein>
    <submittedName>
        <fullName evidence="4">Flavin-dependent oxidoreductase, luciferase family (Includes alkanesulfonate monooxygenase SsuD and methylene tetrahydromethanopterin reductase)</fullName>
    </submittedName>
</protein>